<dbReference type="Gene3D" id="3.80.10.10">
    <property type="entry name" value="Ribonuclease Inhibitor"/>
    <property type="match status" value="1"/>
</dbReference>
<evidence type="ECO:0008006" key="3">
    <source>
        <dbReference type="Google" id="ProtNLM"/>
    </source>
</evidence>
<evidence type="ECO:0000313" key="2">
    <source>
        <dbReference type="Proteomes" id="UP000078512"/>
    </source>
</evidence>
<reference evidence="1 2" key="1">
    <citation type="submission" date="2016-05" db="EMBL/GenBank/DDBJ databases">
        <title>Genome sequencing reveals origins of a unique bacterial endosymbiosis in the earliest lineages of terrestrial Fungi.</title>
        <authorList>
            <consortium name="DOE Joint Genome Institute"/>
            <person name="Uehling J."/>
            <person name="Gryganskyi A."/>
            <person name="Hameed K."/>
            <person name="Tschaplinski T."/>
            <person name="Misztal P."/>
            <person name="Wu S."/>
            <person name="Desiro A."/>
            <person name="Vande Pol N."/>
            <person name="Du Z.-Y."/>
            <person name="Zienkiewicz A."/>
            <person name="Zienkiewicz K."/>
            <person name="Morin E."/>
            <person name="Tisserant E."/>
            <person name="Splivallo R."/>
            <person name="Hainaut M."/>
            <person name="Henrissat B."/>
            <person name="Ohm R."/>
            <person name="Kuo A."/>
            <person name="Yan J."/>
            <person name="Lipzen A."/>
            <person name="Nolan M."/>
            <person name="Labutti K."/>
            <person name="Barry K."/>
            <person name="Goldstein A."/>
            <person name="Labbe J."/>
            <person name="Schadt C."/>
            <person name="Tuskan G."/>
            <person name="Grigoriev I."/>
            <person name="Martin F."/>
            <person name="Vilgalys R."/>
            <person name="Bonito G."/>
        </authorList>
    </citation>
    <scope>NUCLEOTIDE SEQUENCE [LARGE SCALE GENOMIC DNA]</scope>
    <source>
        <strain evidence="1 2">AG-77</strain>
    </source>
</reference>
<dbReference type="AlphaFoldDB" id="A0A197JSW3"/>
<dbReference type="OrthoDB" id="2432221at2759"/>
<dbReference type="Proteomes" id="UP000078512">
    <property type="component" value="Unassembled WGS sequence"/>
</dbReference>
<gene>
    <name evidence="1" type="ORF">K457DRAFT_138753</name>
</gene>
<name>A0A197JSW3_9FUNG</name>
<dbReference type="InterPro" id="IPR032675">
    <property type="entry name" value="LRR_dom_sf"/>
</dbReference>
<sequence>MHHALQLVEIRINIRRYLRTRDLKQCILVCRDWWRTFEPLICNKASVRLRRHESVFGPQGQPTNDDEWNQFNQVSTPRQPSAYSIVRHRHQVYSLGSFRLELAKIPFCNLRSIVLASGVFNSNDLASWIHFLRGCKDSLQKLELSGFRTLPDVHFWETLMILPRLRKLQIQHGGIVEYDQAKAFWKVCSRLESLKLQQTFFTHLTGTSYPYPDLSNMKELFLFNIGMEFERQGRILAQCGQLRRLWWRTSQKSEARTGVIPLFEDAILSRRLSRLEGVKIELRPKNSGILLSSWLKRVGCTLFPGKPWSSETLFTIKDYFPRLTEFSIDDSTDKGRRLSLLLLMSCPNLRTVTAPLLKVSEIMELTPRGWACAGLRRLSVYFEMDNDDDKGEYNRFILRHLSTLTELEVLLLNGPDKEYDVRSSKNRFIGNLKVCLASGLDILAELKYLRGVSLPGHQPWTRVELDWVKEHWTRLTDLGGINKHNKVAEKGLEREMKARGLLSVECMDDFKGLYPANLVSIFQFSRAKGIRVSDVVR</sequence>
<evidence type="ECO:0000313" key="1">
    <source>
        <dbReference type="EMBL" id="OAQ28290.1"/>
    </source>
</evidence>
<dbReference type="EMBL" id="KV442049">
    <property type="protein sequence ID" value="OAQ28290.1"/>
    <property type="molecule type" value="Genomic_DNA"/>
</dbReference>
<keyword evidence="2" id="KW-1185">Reference proteome</keyword>
<proteinExistence type="predicted"/>
<dbReference type="SUPFAM" id="SSF52047">
    <property type="entry name" value="RNI-like"/>
    <property type="match status" value="1"/>
</dbReference>
<accession>A0A197JSW3</accession>
<protein>
    <recommendedName>
        <fullName evidence="3">F-box domain-containing protein</fullName>
    </recommendedName>
</protein>
<organism evidence="1 2">
    <name type="scientific">Linnemannia elongata AG-77</name>
    <dbReference type="NCBI Taxonomy" id="1314771"/>
    <lineage>
        <taxon>Eukaryota</taxon>
        <taxon>Fungi</taxon>
        <taxon>Fungi incertae sedis</taxon>
        <taxon>Mucoromycota</taxon>
        <taxon>Mortierellomycotina</taxon>
        <taxon>Mortierellomycetes</taxon>
        <taxon>Mortierellales</taxon>
        <taxon>Mortierellaceae</taxon>
        <taxon>Linnemannia</taxon>
    </lineage>
</organism>